<proteinExistence type="predicted"/>
<evidence type="ECO:0008006" key="3">
    <source>
        <dbReference type="Google" id="ProtNLM"/>
    </source>
</evidence>
<evidence type="ECO:0000313" key="1">
    <source>
        <dbReference type="EMBL" id="OGG05810.1"/>
    </source>
</evidence>
<evidence type="ECO:0000313" key="2">
    <source>
        <dbReference type="Proteomes" id="UP000179129"/>
    </source>
</evidence>
<dbReference type="EMBL" id="MFIX01000037">
    <property type="protein sequence ID" value="OGG05810.1"/>
    <property type="molecule type" value="Genomic_DNA"/>
</dbReference>
<gene>
    <name evidence="1" type="ORF">A3F83_10810</name>
</gene>
<sequence length="306" mass="34362">MSRLGWKRISFLGTLVFLCWFGGRTPAQSAPAASGKVLFDEPFEETNWESRGWYDSPRMELSDQEHLAGSTRSCVWHWLKKGDISPAGGGARAHIAPTESVTLSFSIKHSADWNWTGRNYHPHEMHFLTTEDQEFAGPAFSHLCFYIEVVGGRARLAIQDGANIDQARIGQDLTGITEKRSVAGGNGDSDGYKGGHYKNGDLYWNGKSWDSDSVLFSDNPGPNYKSDWHQVQARFKLNSIVDGKGVKDGVLQYWYDGKLVLDYHDVLFRTGAHPDMKINQFLMTPYFGPGVPHEQSIWVDNLKITE</sequence>
<dbReference type="Proteomes" id="UP000179129">
    <property type="component" value="Unassembled WGS sequence"/>
</dbReference>
<organism evidence="1 2">
    <name type="scientific">Candidatus Glassbacteria bacterium RIFCSPLOWO2_12_FULL_58_11</name>
    <dbReference type="NCBI Taxonomy" id="1817867"/>
    <lineage>
        <taxon>Bacteria</taxon>
        <taxon>Candidatus Glassiibacteriota</taxon>
    </lineage>
</organism>
<accession>A0A1F5Z013</accession>
<name>A0A1F5Z013_9BACT</name>
<dbReference type="STRING" id="1817867.A3F83_10810"/>
<comment type="caution">
    <text evidence="1">The sequence shown here is derived from an EMBL/GenBank/DDBJ whole genome shotgun (WGS) entry which is preliminary data.</text>
</comment>
<dbReference type="Gene3D" id="2.60.120.200">
    <property type="match status" value="1"/>
</dbReference>
<dbReference type="AlphaFoldDB" id="A0A1F5Z013"/>
<reference evidence="1 2" key="1">
    <citation type="journal article" date="2016" name="Nat. Commun.">
        <title>Thousands of microbial genomes shed light on interconnected biogeochemical processes in an aquifer system.</title>
        <authorList>
            <person name="Anantharaman K."/>
            <person name="Brown C.T."/>
            <person name="Hug L.A."/>
            <person name="Sharon I."/>
            <person name="Castelle C.J."/>
            <person name="Probst A.J."/>
            <person name="Thomas B.C."/>
            <person name="Singh A."/>
            <person name="Wilkins M.J."/>
            <person name="Karaoz U."/>
            <person name="Brodie E.L."/>
            <person name="Williams K.H."/>
            <person name="Hubbard S.S."/>
            <person name="Banfield J.F."/>
        </authorList>
    </citation>
    <scope>NUCLEOTIDE SEQUENCE [LARGE SCALE GENOMIC DNA]</scope>
</reference>
<protein>
    <recommendedName>
        <fullName evidence="3">GH16 domain-containing protein</fullName>
    </recommendedName>
</protein>